<keyword evidence="1" id="KW-0812">Transmembrane</keyword>
<sequence>MLKEKQGSWQQARTSAKLREKATAKLSPFLFSAFLIDSAAILIIINKPSLTYRLITHNVRSGLKYDVIILVNGLRRP</sequence>
<evidence type="ECO:0000256" key="1">
    <source>
        <dbReference type="SAM" id="Phobius"/>
    </source>
</evidence>
<feature type="transmembrane region" description="Helical" evidence="1">
    <location>
        <begin position="26"/>
        <end position="45"/>
    </location>
</feature>
<organism evidence="2 3">
    <name type="scientific">Atlantibacter subterraneus</name>
    <dbReference type="NCBI Taxonomy" id="255519"/>
    <lineage>
        <taxon>Bacteria</taxon>
        <taxon>Pseudomonadati</taxon>
        <taxon>Pseudomonadota</taxon>
        <taxon>Gammaproteobacteria</taxon>
        <taxon>Enterobacterales</taxon>
        <taxon>Enterobacteriaceae</taxon>
        <taxon>Atlantibacter</taxon>
    </lineage>
</organism>
<dbReference type="Proteomes" id="UP000275331">
    <property type="component" value="Unassembled WGS sequence"/>
</dbReference>
<evidence type="ECO:0000313" key="3">
    <source>
        <dbReference type="Proteomes" id="UP000275331"/>
    </source>
</evidence>
<reference evidence="2 3" key="1">
    <citation type="submission" date="2018-10" db="EMBL/GenBank/DDBJ databases">
        <title>Transmission dynamics of multidrug resistant bacteria on intensive care unit surfaces.</title>
        <authorList>
            <person name="D'Souza A.W."/>
            <person name="Potter R.F."/>
            <person name="Wallace M."/>
            <person name="Shupe A."/>
            <person name="Patel S."/>
            <person name="Sun S."/>
            <person name="Gul D."/>
            <person name="Kwon J.H."/>
            <person name="Andleeb S."/>
            <person name="Burnham C.-A.D."/>
            <person name="Dantas G."/>
        </authorList>
    </citation>
    <scope>NUCLEOTIDE SEQUENCE [LARGE SCALE GENOMIC DNA]</scope>
    <source>
        <strain evidence="2 3">AS_373</strain>
    </source>
</reference>
<protein>
    <submittedName>
        <fullName evidence="2">Uncharacterized protein</fullName>
    </submittedName>
</protein>
<keyword evidence="1" id="KW-1133">Transmembrane helix</keyword>
<comment type="caution">
    <text evidence="2">The sequence shown here is derived from an EMBL/GenBank/DDBJ whole genome shotgun (WGS) entry which is preliminary data.</text>
</comment>
<keyword evidence="1" id="KW-0472">Membrane</keyword>
<accession>A0A427UQW2</accession>
<dbReference type="AlphaFoldDB" id="A0A427UQW2"/>
<name>A0A427UQW2_9ENTR</name>
<gene>
    <name evidence="2" type="ORF">EGT71_20355</name>
</gene>
<dbReference type="EMBL" id="RHXB01000016">
    <property type="protein sequence ID" value="RSE22747.1"/>
    <property type="molecule type" value="Genomic_DNA"/>
</dbReference>
<evidence type="ECO:0000313" key="2">
    <source>
        <dbReference type="EMBL" id="RSE22747.1"/>
    </source>
</evidence>
<proteinExistence type="predicted"/>